<feature type="signal peptide" evidence="1">
    <location>
        <begin position="1"/>
        <end position="19"/>
    </location>
</feature>
<evidence type="ECO:0000256" key="1">
    <source>
        <dbReference type="SAM" id="SignalP"/>
    </source>
</evidence>
<reference evidence="2 3" key="1">
    <citation type="submission" date="2024-10" db="EMBL/GenBank/DDBJ databases">
        <title>The Natural Products Discovery Center: Release of the First 8490 Sequenced Strains for Exploring Actinobacteria Biosynthetic Diversity.</title>
        <authorList>
            <person name="Kalkreuter E."/>
            <person name="Kautsar S.A."/>
            <person name="Yang D."/>
            <person name="Bader C.D."/>
            <person name="Teijaro C.N."/>
            <person name="Fluegel L."/>
            <person name="Davis C.M."/>
            <person name="Simpson J.R."/>
            <person name="Lauterbach L."/>
            <person name="Steele A.D."/>
            <person name="Gui C."/>
            <person name="Meng S."/>
            <person name="Li G."/>
            <person name="Viehrig K."/>
            <person name="Ye F."/>
            <person name="Su P."/>
            <person name="Kiefer A.F."/>
            <person name="Nichols A."/>
            <person name="Cepeda A.J."/>
            <person name="Yan W."/>
            <person name="Fan B."/>
            <person name="Jiang Y."/>
            <person name="Adhikari A."/>
            <person name="Zheng C.-J."/>
            <person name="Schuster L."/>
            <person name="Cowan T.M."/>
            <person name="Smanski M.J."/>
            <person name="Chevrette M.G."/>
            <person name="De Carvalho L.P.S."/>
            <person name="Shen B."/>
        </authorList>
    </citation>
    <scope>NUCLEOTIDE SEQUENCE [LARGE SCALE GENOMIC DNA]</scope>
    <source>
        <strain evidence="2 3">NPDC004045</strain>
    </source>
</reference>
<feature type="chain" id="PRO_5045891317" evidence="1">
    <location>
        <begin position="20"/>
        <end position="189"/>
    </location>
</feature>
<evidence type="ECO:0000313" key="3">
    <source>
        <dbReference type="Proteomes" id="UP001601444"/>
    </source>
</evidence>
<dbReference type="Pfam" id="PF12079">
    <property type="entry name" value="DUF3558"/>
    <property type="match status" value="1"/>
</dbReference>
<gene>
    <name evidence="2" type="ORF">ACFYTF_16350</name>
</gene>
<protein>
    <submittedName>
        <fullName evidence="2">DUF3558 domain-containing protein</fullName>
    </submittedName>
</protein>
<name>A0ABW6PPZ2_9NOCA</name>
<dbReference type="EMBL" id="JBIAMX010000009">
    <property type="protein sequence ID" value="MFF0544403.1"/>
    <property type="molecule type" value="Genomic_DNA"/>
</dbReference>
<dbReference type="PROSITE" id="PS51257">
    <property type="entry name" value="PROKAR_LIPOPROTEIN"/>
    <property type="match status" value="1"/>
</dbReference>
<comment type="caution">
    <text evidence="2">The sequence shown here is derived from an EMBL/GenBank/DDBJ whole genome shotgun (WGS) entry which is preliminary data.</text>
</comment>
<dbReference type="InterPro" id="IPR024520">
    <property type="entry name" value="DUF3558"/>
</dbReference>
<sequence>MAMRVIGIMAIVGAAAVLAGCSGSAEGGTGPVEAPPTVRNTPAATMQLFDPCTVSDRILAAAGADPATKDTNPFGASKIGFITCRWSTDAAGSNPGHFLQIASTSHTLDDIRRRDNYRDFRTIAFDNRTALQFSVGTSTPSIECGVAFDSGQGTVAVTAGRFSDSKVTNDLCTIAAAAASTLSEAIPRP</sequence>
<keyword evidence="3" id="KW-1185">Reference proteome</keyword>
<keyword evidence="1" id="KW-0732">Signal</keyword>
<dbReference type="Proteomes" id="UP001601444">
    <property type="component" value="Unassembled WGS sequence"/>
</dbReference>
<organism evidence="2 3">
    <name type="scientific">Nocardia thailandica</name>
    <dbReference type="NCBI Taxonomy" id="257275"/>
    <lineage>
        <taxon>Bacteria</taxon>
        <taxon>Bacillati</taxon>
        <taxon>Actinomycetota</taxon>
        <taxon>Actinomycetes</taxon>
        <taxon>Mycobacteriales</taxon>
        <taxon>Nocardiaceae</taxon>
        <taxon>Nocardia</taxon>
    </lineage>
</organism>
<evidence type="ECO:0000313" key="2">
    <source>
        <dbReference type="EMBL" id="MFF0544403.1"/>
    </source>
</evidence>
<dbReference type="RefSeq" id="WP_387700971.1">
    <property type="nucleotide sequence ID" value="NZ_JBIAMX010000009.1"/>
</dbReference>
<accession>A0ABW6PPZ2</accession>
<proteinExistence type="predicted"/>